<proteinExistence type="predicted"/>
<dbReference type="Proteomes" id="UP000092018">
    <property type="component" value="Plasmid unnamed1"/>
</dbReference>
<name>A0AAN1CUA8_9VIBR</name>
<dbReference type="KEGG" id="vbr:A6E01_19675"/>
<reference evidence="2 3" key="1">
    <citation type="submission" date="2016-06" db="EMBL/GenBank/DDBJ databases">
        <title>Adaptive Radiation by Waves of Gene Transfer Leads to Fine-Scale Resource Partitioning in Marine Microbes.</title>
        <authorList>
            <person name="Hehemann J.-H."/>
            <person name="Arevalo P."/>
            <person name="Datta M.S."/>
            <person name="Yu X."/>
            <person name="Corzett C."/>
            <person name="Henschel A."/>
            <person name="Preheim S.P."/>
            <person name="Timberlake S."/>
            <person name="Alm E.J."/>
            <person name="Polz M.F."/>
        </authorList>
    </citation>
    <scope>NUCLEOTIDE SEQUENCE [LARGE SCALE GENOMIC DNA]</scope>
    <source>
        <strain evidence="2 3">FF50</strain>
        <plasmid evidence="2 3">unnamed1</plasmid>
    </source>
</reference>
<evidence type="ECO:0000313" key="3">
    <source>
        <dbReference type="Proteomes" id="UP000092018"/>
    </source>
</evidence>
<dbReference type="RefSeq" id="WP_065211197.1">
    <property type="nucleotide sequence ID" value="NZ_CP016179.1"/>
</dbReference>
<feature type="signal peptide" evidence="1">
    <location>
        <begin position="1"/>
        <end position="27"/>
    </location>
</feature>
<sequence>MINVRLVQIGQYILAIALISMSSFSFACQVNETTESARFVGDYLVLDGHVADVVRDGDLKVVLKREEGNFLL</sequence>
<evidence type="ECO:0000256" key="1">
    <source>
        <dbReference type="SAM" id="SignalP"/>
    </source>
</evidence>
<feature type="chain" id="PRO_5042857280" description="DUF5666 domain-containing protein" evidence="1">
    <location>
        <begin position="28"/>
        <end position="72"/>
    </location>
</feature>
<protein>
    <recommendedName>
        <fullName evidence="4">DUF5666 domain-containing protein</fullName>
    </recommendedName>
</protein>
<evidence type="ECO:0000313" key="2">
    <source>
        <dbReference type="EMBL" id="ANO35435.1"/>
    </source>
</evidence>
<keyword evidence="2" id="KW-0614">Plasmid</keyword>
<keyword evidence="1" id="KW-0732">Signal</keyword>
<dbReference type="AlphaFoldDB" id="A0AAN1CUA8"/>
<evidence type="ECO:0008006" key="4">
    <source>
        <dbReference type="Google" id="ProtNLM"/>
    </source>
</evidence>
<geneLocation type="plasmid" evidence="2 3">
    <name>unnamed1</name>
</geneLocation>
<organism evidence="2 3">
    <name type="scientific">Vibrio breoganii</name>
    <dbReference type="NCBI Taxonomy" id="553239"/>
    <lineage>
        <taxon>Bacteria</taxon>
        <taxon>Pseudomonadati</taxon>
        <taxon>Pseudomonadota</taxon>
        <taxon>Gammaproteobacteria</taxon>
        <taxon>Vibrionales</taxon>
        <taxon>Vibrionaceae</taxon>
        <taxon>Vibrio</taxon>
    </lineage>
</organism>
<dbReference type="PROSITE" id="PS51257">
    <property type="entry name" value="PROKAR_LIPOPROTEIN"/>
    <property type="match status" value="1"/>
</dbReference>
<gene>
    <name evidence="2" type="ORF">A6E01_19675</name>
</gene>
<accession>A0AAN1CUA8</accession>
<dbReference type="EMBL" id="CP016179">
    <property type="protein sequence ID" value="ANO35435.1"/>
    <property type="molecule type" value="Genomic_DNA"/>
</dbReference>